<protein>
    <submittedName>
        <fullName evidence="2">Uncharacterized protein</fullName>
    </submittedName>
</protein>
<dbReference type="EMBL" id="VWNA01000001">
    <property type="protein sequence ID" value="MQT13442.1"/>
    <property type="molecule type" value="Genomic_DNA"/>
</dbReference>
<accession>A0A6A7Y705</accession>
<feature type="region of interest" description="Disordered" evidence="1">
    <location>
        <begin position="170"/>
        <end position="194"/>
    </location>
</feature>
<evidence type="ECO:0000313" key="3">
    <source>
        <dbReference type="Proteomes" id="UP000332515"/>
    </source>
</evidence>
<organism evidence="2 3">
    <name type="scientific">Segnochrobactrum spirostomi</name>
    <dbReference type="NCBI Taxonomy" id="2608987"/>
    <lineage>
        <taxon>Bacteria</taxon>
        <taxon>Pseudomonadati</taxon>
        <taxon>Pseudomonadota</taxon>
        <taxon>Alphaproteobacteria</taxon>
        <taxon>Hyphomicrobiales</taxon>
        <taxon>Segnochrobactraceae</taxon>
        <taxon>Segnochrobactrum</taxon>
    </lineage>
</organism>
<name>A0A6A7Y705_9HYPH</name>
<keyword evidence="3" id="KW-1185">Reference proteome</keyword>
<evidence type="ECO:0000256" key="1">
    <source>
        <dbReference type="SAM" id="MobiDB-lite"/>
    </source>
</evidence>
<proteinExistence type="predicted"/>
<comment type="caution">
    <text evidence="2">The sequence shown here is derived from an EMBL/GenBank/DDBJ whole genome shotgun (WGS) entry which is preliminary data.</text>
</comment>
<evidence type="ECO:0000313" key="2">
    <source>
        <dbReference type="EMBL" id="MQT13442.1"/>
    </source>
</evidence>
<feature type="compositionally biased region" description="Polar residues" evidence="1">
    <location>
        <begin position="172"/>
        <end position="185"/>
    </location>
</feature>
<gene>
    <name evidence="2" type="ORF">F0357_12480</name>
</gene>
<sequence length="194" mass="22010">MDVHEAEKDILNIFSKYGAAWSKHKTPLPSTLTRGKLYELYVLGIVLQELHNRGCNITFKGRSLLFKAAPGKLKLSDPHFVVETPNGDTLWLFVDIEFNTLGQELSRATDRSRRHELDIVLVDEINDYPSYRDVWFGAECKAHSNFRKSIIKEVLGVRRELSGRDRKCQKYSRLTQSGTSPQVSVYASPPPSSG</sequence>
<dbReference type="Proteomes" id="UP000332515">
    <property type="component" value="Unassembled WGS sequence"/>
</dbReference>
<reference evidence="2 3" key="1">
    <citation type="submission" date="2019-09" db="EMBL/GenBank/DDBJ databases">
        <title>Segnochrobactrum spirostomi gen. nov., sp. nov., isolated from the ciliate Spirostomum cf. yagiui and description of a novel family, Segnochrobactraceae fam. nov. within the order Rhizobiales of the class Alphaproteobacteria.</title>
        <authorList>
            <person name="Akter S."/>
            <person name="Shazib S.U.A."/>
            <person name="Shin M.K."/>
        </authorList>
    </citation>
    <scope>NUCLEOTIDE SEQUENCE [LARGE SCALE GENOMIC DNA]</scope>
    <source>
        <strain evidence="2 3">Sp-1</strain>
    </source>
</reference>
<dbReference type="AlphaFoldDB" id="A0A6A7Y705"/>
<dbReference type="RefSeq" id="WP_153482007.1">
    <property type="nucleotide sequence ID" value="NZ_VWNA01000001.1"/>
</dbReference>